<feature type="domain" description="N-acetyltransferase" evidence="1">
    <location>
        <begin position="124"/>
        <end position="275"/>
    </location>
</feature>
<dbReference type="Gene3D" id="3.40.630.30">
    <property type="match status" value="1"/>
</dbReference>
<keyword evidence="3" id="KW-1185">Reference proteome</keyword>
<dbReference type="CDD" id="cd04301">
    <property type="entry name" value="NAT_SF"/>
    <property type="match status" value="1"/>
</dbReference>
<dbReference type="InterPro" id="IPR000182">
    <property type="entry name" value="GNAT_dom"/>
</dbReference>
<sequence length="278" mass="29911">MSDALDPAVLLARAAAWVWVPSDALVRDTADYLLVGYGEWFADPTQCFRLDSERTAADLVDDVLDRARAWGRPWVTFSGLHDHTRPADLEAHLQARGATLVEQYAVLALDLRGSLPDVAPPADVEVREVVDLATRRDLDRVDVAVFGGEALDDDALIAGLERDRRDGLDAPRFVAYRSGSPVGGAGCTLVGDTPGTVDTVRLWGGGVLAPHRGRGVYRALLAHRLRLATARGAEVALVKARVETSAPVLLRTGFSRLGEERCWRLATTGDAASRTPGA</sequence>
<accession>A0A7Y9RTC1</accession>
<evidence type="ECO:0000259" key="1">
    <source>
        <dbReference type="PROSITE" id="PS51186"/>
    </source>
</evidence>
<dbReference type="RefSeq" id="WP_179517425.1">
    <property type="nucleotide sequence ID" value="NZ_JACCAC010000001.1"/>
</dbReference>
<dbReference type="Proteomes" id="UP000544110">
    <property type="component" value="Unassembled WGS sequence"/>
</dbReference>
<evidence type="ECO:0000313" key="3">
    <source>
        <dbReference type="Proteomes" id="UP000544110"/>
    </source>
</evidence>
<organism evidence="2 3">
    <name type="scientific">Nocardioides perillae</name>
    <dbReference type="NCBI Taxonomy" id="1119534"/>
    <lineage>
        <taxon>Bacteria</taxon>
        <taxon>Bacillati</taxon>
        <taxon>Actinomycetota</taxon>
        <taxon>Actinomycetes</taxon>
        <taxon>Propionibacteriales</taxon>
        <taxon>Nocardioidaceae</taxon>
        <taxon>Nocardioides</taxon>
    </lineage>
</organism>
<name>A0A7Y9RTC1_9ACTN</name>
<keyword evidence="2" id="KW-0808">Transferase</keyword>
<dbReference type="Pfam" id="PF00583">
    <property type="entry name" value="Acetyltransf_1"/>
    <property type="match status" value="1"/>
</dbReference>
<dbReference type="PROSITE" id="PS51186">
    <property type="entry name" value="GNAT"/>
    <property type="match status" value="1"/>
</dbReference>
<dbReference type="InterPro" id="IPR016181">
    <property type="entry name" value="Acyl_CoA_acyltransferase"/>
</dbReference>
<dbReference type="GO" id="GO:0016747">
    <property type="term" value="F:acyltransferase activity, transferring groups other than amino-acyl groups"/>
    <property type="evidence" value="ECO:0007669"/>
    <property type="project" value="InterPro"/>
</dbReference>
<gene>
    <name evidence="2" type="ORF">BJ989_001190</name>
</gene>
<proteinExistence type="predicted"/>
<protein>
    <submittedName>
        <fullName evidence="2">GNAT superfamily N-acetyltransferase</fullName>
    </submittedName>
</protein>
<dbReference type="SUPFAM" id="SSF55729">
    <property type="entry name" value="Acyl-CoA N-acyltransferases (Nat)"/>
    <property type="match status" value="1"/>
</dbReference>
<reference evidence="2 3" key="1">
    <citation type="submission" date="2020-07" db="EMBL/GenBank/DDBJ databases">
        <title>Sequencing the genomes of 1000 actinobacteria strains.</title>
        <authorList>
            <person name="Klenk H.-P."/>
        </authorList>
    </citation>
    <scope>NUCLEOTIDE SEQUENCE [LARGE SCALE GENOMIC DNA]</scope>
    <source>
        <strain evidence="2 3">DSM 24552</strain>
    </source>
</reference>
<comment type="caution">
    <text evidence="2">The sequence shown here is derived from an EMBL/GenBank/DDBJ whole genome shotgun (WGS) entry which is preliminary data.</text>
</comment>
<dbReference type="AlphaFoldDB" id="A0A7Y9RTC1"/>
<dbReference type="EMBL" id="JACCAC010000001">
    <property type="protein sequence ID" value="NYG54886.1"/>
    <property type="molecule type" value="Genomic_DNA"/>
</dbReference>
<evidence type="ECO:0000313" key="2">
    <source>
        <dbReference type="EMBL" id="NYG54886.1"/>
    </source>
</evidence>